<feature type="transmembrane region" description="Helical" evidence="6">
    <location>
        <begin position="211"/>
        <end position="232"/>
    </location>
</feature>
<organism evidence="7 8">
    <name type="scientific">Liquorilactobacillus vini DSM 20605</name>
    <dbReference type="NCBI Taxonomy" id="1133569"/>
    <lineage>
        <taxon>Bacteria</taxon>
        <taxon>Bacillati</taxon>
        <taxon>Bacillota</taxon>
        <taxon>Bacilli</taxon>
        <taxon>Lactobacillales</taxon>
        <taxon>Lactobacillaceae</taxon>
        <taxon>Liquorilactobacillus</taxon>
    </lineage>
</organism>
<evidence type="ECO:0000313" key="7">
    <source>
        <dbReference type="EMBL" id="KRM89610.1"/>
    </source>
</evidence>
<dbReference type="OrthoDB" id="9775903at2"/>
<keyword evidence="5 6" id="KW-0472">Membrane</keyword>
<dbReference type="PIRSF" id="PIRSF035875">
    <property type="entry name" value="RNase_BN"/>
    <property type="match status" value="1"/>
</dbReference>
<dbReference type="Proteomes" id="UP000051576">
    <property type="component" value="Unassembled WGS sequence"/>
</dbReference>
<evidence type="ECO:0000256" key="3">
    <source>
        <dbReference type="ARBA" id="ARBA00022692"/>
    </source>
</evidence>
<name>A0A0R2CE50_9LACO</name>
<dbReference type="STRING" id="1133569.FD21_GL001118"/>
<dbReference type="InterPro" id="IPR017039">
    <property type="entry name" value="Virul_fac_BrkB"/>
</dbReference>
<evidence type="ECO:0000256" key="1">
    <source>
        <dbReference type="ARBA" id="ARBA00004651"/>
    </source>
</evidence>
<feature type="transmembrane region" description="Helical" evidence="6">
    <location>
        <begin position="252"/>
        <end position="276"/>
    </location>
</feature>
<reference evidence="7 8" key="1">
    <citation type="journal article" date="2015" name="Genome Announc.">
        <title>Expanding the biotechnology potential of lactobacilli through comparative genomics of 213 strains and associated genera.</title>
        <authorList>
            <person name="Sun Z."/>
            <person name="Harris H.M."/>
            <person name="McCann A."/>
            <person name="Guo C."/>
            <person name="Argimon S."/>
            <person name="Zhang W."/>
            <person name="Yang X."/>
            <person name="Jeffery I.B."/>
            <person name="Cooney J.C."/>
            <person name="Kagawa T.F."/>
            <person name="Liu W."/>
            <person name="Song Y."/>
            <person name="Salvetti E."/>
            <person name="Wrobel A."/>
            <person name="Rasinkangas P."/>
            <person name="Parkhill J."/>
            <person name="Rea M.C."/>
            <person name="O'Sullivan O."/>
            <person name="Ritari J."/>
            <person name="Douillard F.P."/>
            <person name="Paul Ross R."/>
            <person name="Yang R."/>
            <person name="Briner A.E."/>
            <person name="Felis G.E."/>
            <person name="de Vos W.M."/>
            <person name="Barrangou R."/>
            <person name="Klaenhammer T.R."/>
            <person name="Caufield P.W."/>
            <person name="Cui Y."/>
            <person name="Zhang H."/>
            <person name="O'Toole P.W."/>
        </authorList>
    </citation>
    <scope>NUCLEOTIDE SEQUENCE [LARGE SCALE GENOMIC DNA]</scope>
    <source>
        <strain evidence="7 8">DSM 20605</strain>
    </source>
</reference>
<feature type="transmembrane region" description="Helical" evidence="6">
    <location>
        <begin position="85"/>
        <end position="109"/>
    </location>
</feature>
<feature type="transmembrane region" description="Helical" evidence="6">
    <location>
        <begin position="140"/>
        <end position="164"/>
    </location>
</feature>
<dbReference type="AlphaFoldDB" id="A0A0R2CE50"/>
<feature type="transmembrane region" description="Helical" evidence="6">
    <location>
        <begin position="184"/>
        <end position="204"/>
    </location>
</feature>
<keyword evidence="8" id="KW-1185">Reference proteome</keyword>
<keyword evidence="2" id="KW-1003">Cell membrane</keyword>
<keyword evidence="4 6" id="KW-1133">Transmembrane helix</keyword>
<proteinExistence type="predicted"/>
<protein>
    <submittedName>
        <fullName evidence="7">Ribonuclease BN</fullName>
    </submittedName>
</protein>
<dbReference type="PANTHER" id="PTHR30213:SF0">
    <property type="entry name" value="UPF0761 MEMBRANE PROTEIN YIHY"/>
    <property type="match status" value="1"/>
</dbReference>
<evidence type="ECO:0000313" key="8">
    <source>
        <dbReference type="Proteomes" id="UP000051576"/>
    </source>
</evidence>
<comment type="subcellular location">
    <subcellularLocation>
        <location evidence="1">Cell membrane</location>
        <topology evidence="1">Multi-pass membrane protein</topology>
    </subcellularLocation>
</comment>
<feature type="transmembrane region" description="Helical" evidence="6">
    <location>
        <begin position="30"/>
        <end position="52"/>
    </location>
</feature>
<dbReference type="PATRIC" id="fig|1133569.4.peg.1247"/>
<evidence type="ECO:0000256" key="4">
    <source>
        <dbReference type="ARBA" id="ARBA00022989"/>
    </source>
</evidence>
<sequence>MEAQNLKKNKFAFVKRLVAKILKKVAAININNAAIVIAYYALLAIVPMIILIGNLLPLINLKASTILTYLETAVPKTVYQTLKPIILSFLDHGNGGLISISALVALWAVSRGINSLKLAFNTAYGVENVQNIFVTRMISILVTFLFIVMLAIIIMVFSFGQSVLDYLTPILNLSRDLNGIFGKVKWPITLAFLVLILGAMYYFLPNAKVHFWLILPGTLITSASWLLLAQGFSFYVRYFTKSVLGYGTLGTFIVLLFWLNYSAWVVMLGAVLNAALEETIYHQIRPRKDRINRYLLHRIRK</sequence>
<accession>A0A0R2CE50</accession>
<evidence type="ECO:0000256" key="2">
    <source>
        <dbReference type="ARBA" id="ARBA00022475"/>
    </source>
</evidence>
<dbReference type="GO" id="GO:0005886">
    <property type="term" value="C:plasma membrane"/>
    <property type="evidence" value="ECO:0007669"/>
    <property type="project" value="UniProtKB-SubCell"/>
</dbReference>
<dbReference type="EMBL" id="AYYX01000003">
    <property type="protein sequence ID" value="KRM89610.1"/>
    <property type="molecule type" value="Genomic_DNA"/>
</dbReference>
<dbReference type="RefSeq" id="WP_010580447.1">
    <property type="nucleotide sequence ID" value="NZ_AHYZ01000080.1"/>
</dbReference>
<dbReference type="NCBIfam" id="TIGR00765">
    <property type="entry name" value="yihY_not_rbn"/>
    <property type="match status" value="1"/>
</dbReference>
<dbReference type="Pfam" id="PF03631">
    <property type="entry name" value="Virul_fac_BrkB"/>
    <property type="match status" value="1"/>
</dbReference>
<keyword evidence="3 6" id="KW-0812">Transmembrane</keyword>
<dbReference type="PANTHER" id="PTHR30213">
    <property type="entry name" value="INNER MEMBRANE PROTEIN YHJD"/>
    <property type="match status" value="1"/>
</dbReference>
<evidence type="ECO:0000256" key="6">
    <source>
        <dbReference type="SAM" id="Phobius"/>
    </source>
</evidence>
<gene>
    <name evidence="7" type="ORF">FD21_GL001118</name>
</gene>
<comment type="caution">
    <text evidence="7">The sequence shown here is derived from an EMBL/GenBank/DDBJ whole genome shotgun (WGS) entry which is preliminary data.</text>
</comment>
<dbReference type="eggNOG" id="COG1295">
    <property type="taxonomic scope" value="Bacteria"/>
</dbReference>
<evidence type="ECO:0000256" key="5">
    <source>
        <dbReference type="ARBA" id="ARBA00023136"/>
    </source>
</evidence>